<feature type="transmembrane region" description="Helical" evidence="7">
    <location>
        <begin position="489"/>
        <end position="510"/>
    </location>
</feature>
<feature type="transmembrane region" description="Helical" evidence="7">
    <location>
        <begin position="320"/>
        <end position="338"/>
    </location>
</feature>
<evidence type="ECO:0000256" key="2">
    <source>
        <dbReference type="ARBA" id="ARBA00022448"/>
    </source>
</evidence>
<dbReference type="Gene3D" id="1.20.1250.20">
    <property type="entry name" value="MFS general substrate transporter like domains"/>
    <property type="match status" value="1"/>
</dbReference>
<proteinExistence type="predicted"/>
<evidence type="ECO:0000256" key="6">
    <source>
        <dbReference type="ARBA" id="ARBA00023136"/>
    </source>
</evidence>
<accession>A0ABN2WY69</accession>
<name>A0ABN2WY69_9MICO</name>
<dbReference type="PROSITE" id="PS50850">
    <property type="entry name" value="MFS"/>
    <property type="match status" value="1"/>
</dbReference>
<dbReference type="SUPFAM" id="SSF103473">
    <property type="entry name" value="MFS general substrate transporter"/>
    <property type="match status" value="1"/>
</dbReference>
<feature type="transmembrane region" description="Helical" evidence="7">
    <location>
        <begin position="97"/>
        <end position="116"/>
    </location>
</feature>
<keyword evidence="6 7" id="KW-0472">Membrane</keyword>
<dbReference type="InterPro" id="IPR011701">
    <property type="entry name" value="MFS"/>
</dbReference>
<dbReference type="PANTHER" id="PTHR42718">
    <property type="entry name" value="MAJOR FACILITATOR SUPERFAMILY MULTIDRUG TRANSPORTER MFSC"/>
    <property type="match status" value="1"/>
</dbReference>
<evidence type="ECO:0000256" key="5">
    <source>
        <dbReference type="ARBA" id="ARBA00022989"/>
    </source>
</evidence>
<feature type="transmembrane region" description="Helical" evidence="7">
    <location>
        <begin position="29"/>
        <end position="53"/>
    </location>
</feature>
<dbReference type="CDD" id="cd17321">
    <property type="entry name" value="MFS_MMR_MDR_like"/>
    <property type="match status" value="1"/>
</dbReference>
<evidence type="ECO:0000256" key="4">
    <source>
        <dbReference type="ARBA" id="ARBA00022692"/>
    </source>
</evidence>
<protein>
    <submittedName>
        <fullName evidence="9">MFS transporter</fullName>
    </submittedName>
</protein>
<dbReference type="Proteomes" id="UP001500984">
    <property type="component" value="Unassembled WGS sequence"/>
</dbReference>
<dbReference type="InterPro" id="IPR036259">
    <property type="entry name" value="MFS_trans_sf"/>
</dbReference>
<feature type="transmembrane region" description="Helical" evidence="7">
    <location>
        <begin position="155"/>
        <end position="177"/>
    </location>
</feature>
<dbReference type="RefSeq" id="WP_344337505.1">
    <property type="nucleotide sequence ID" value="NZ_BAAAPZ010000011.1"/>
</dbReference>
<evidence type="ECO:0000256" key="1">
    <source>
        <dbReference type="ARBA" id="ARBA00004651"/>
    </source>
</evidence>
<dbReference type="PANTHER" id="PTHR42718:SF47">
    <property type="entry name" value="METHYL VIOLOGEN RESISTANCE PROTEIN SMVA"/>
    <property type="match status" value="1"/>
</dbReference>
<keyword evidence="4 7" id="KW-0812">Transmembrane</keyword>
<reference evidence="9 10" key="1">
    <citation type="journal article" date="2019" name="Int. J. Syst. Evol. Microbiol.">
        <title>The Global Catalogue of Microorganisms (GCM) 10K type strain sequencing project: providing services to taxonomists for standard genome sequencing and annotation.</title>
        <authorList>
            <consortium name="The Broad Institute Genomics Platform"/>
            <consortium name="The Broad Institute Genome Sequencing Center for Infectious Disease"/>
            <person name="Wu L."/>
            <person name="Ma J."/>
        </authorList>
    </citation>
    <scope>NUCLEOTIDE SEQUENCE [LARGE SCALE GENOMIC DNA]</scope>
    <source>
        <strain evidence="9 10">JCM 15900</strain>
    </source>
</reference>
<evidence type="ECO:0000259" key="8">
    <source>
        <dbReference type="PROSITE" id="PS50850"/>
    </source>
</evidence>
<organism evidence="9 10">
    <name type="scientific">Brevibacterium salitolerans</name>
    <dbReference type="NCBI Taxonomy" id="1403566"/>
    <lineage>
        <taxon>Bacteria</taxon>
        <taxon>Bacillati</taxon>
        <taxon>Actinomycetota</taxon>
        <taxon>Actinomycetes</taxon>
        <taxon>Micrococcales</taxon>
        <taxon>Brevibacteriaceae</taxon>
        <taxon>Brevibacterium</taxon>
    </lineage>
</organism>
<evidence type="ECO:0000256" key="3">
    <source>
        <dbReference type="ARBA" id="ARBA00022475"/>
    </source>
</evidence>
<feature type="domain" description="Major facilitator superfamily (MFS) profile" evidence="8">
    <location>
        <begin position="31"/>
        <end position="516"/>
    </location>
</feature>
<keyword evidence="2" id="KW-0813">Transport</keyword>
<gene>
    <name evidence="9" type="ORF">GCM10009823_24260</name>
</gene>
<dbReference type="EMBL" id="BAAAPZ010000011">
    <property type="protein sequence ID" value="GAA2101479.1"/>
    <property type="molecule type" value="Genomic_DNA"/>
</dbReference>
<feature type="transmembrane region" description="Helical" evidence="7">
    <location>
        <begin position="284"/>
        <end position="305"/>
    </location>
</feature>
<keyword evidence="10" id="KW-1185">Reference proteome</keyword>
<feature type="transmembrane region" description="Helical" evidence="7">
    <location>
        <begin position="65"/>
        <end position="85"/>
    </location>
</feature>
<feature type="transmembrane region" description="Helical" evidence="7">
    <location>
        <begin position="183"/>
        <end position="205"/>
    </location>
</feature>
<feature type="transmembrane region" description="Helical" evidence="7">
    <location>
        <begin position="242"/>
        <end position="263"/>
    </location>
</feature>
<evidence type="ECO:0000313" key="10">
    <source>
        <dbReference type="Proteomes" id="UP001500984"/>
    </source>
</evidence>
<feature type="transmembrane region" description="Helical" evidence="7">
    <location>
        <begin position="122"/>
        <end position="143"/>
    </location>
</feature>
<feature type="transmembrane region" description="Helical" evidence="7">
    <location>
        <begin position="217"/>
        <end position="236"/>
    </location>
</feature>
<feature type="transmembrane region" description="Helical" evidence="7">
    <location>
        <begin position="350"/>
        <end position="369"/>
    </location>
</feature>
<sequence>MTVSNAAEPVRAIRPAAPASPLPTATRRWAALAVLMLPVLLVSLDNTVLAFALPEISAALAPSGAQLLWVVDIYSLVLAGLLVPMGSLGDRFGRKRLLLLGSLGFAVVSAAAAFVPTAEALITARAALGFFGAMLMPATLSLIRNIFTDRAERRMAIAVWAAGFSGGAALGPIVGGFLLEHFWWGSIFLMAVPVLVPLLVLGLWLLPESRDPHPGPVDPVSIVLVMLTMTPLVWAIKEGSQYGLVPPVLLAVAVGAVAGVLFVRRQLRRTTPMLDVRLFAVPQFTGAVAANLLSVFSLVGFLYFISQHLQLVSGRGPMEAGMLLLPGLVVTVIAGLLVGRLVRVMRPSHVVAAGLLLNAVGYGVVLLSGQAGSDLGLLIAFAVIGAGVGAAETLTNDVILAAVPPQKAGAASAISETAYETGAVLGTAVLGSILNAAYRAHVDLPDALTASQAGVAGETLGGAAEVARAQTAEVASQLMESAKHAFDSGVVLTSAIAAVLMVAAAVMSLVTLRNATADADSADAGH</sequence>
<evidence type="ECO:0000256" key="7">
    <source>
        <dbReference type="SAM" id="Phobius"/>
    </source>
</evidence>
<comment type="caution">
    <text evidence="9">The sequence shown here is derived from an EMBL/GenBank/DDBJ whole genome shotgun (WGS) entry which is preliminary data.</text>
</comment>
<dbReference type="Gene3D" id="1.20.1720.10">
    <property type="entry name" value="Multidrug resistance protein D"/>
    <property type="match status" value="1"/>
</dbReference>
<keyword evidence="3" id="KW-1003">Cell membrane</keyword>
<dbReference type="Pfam" id="PF07690">
    <property type="entry name" value="MFS_1"/>
    <property type="match status" value="1"/>
</dbReference>
<comment type="subcellular location">
    <subcellularLocation>
        <location evidence="1">Cell membrane</location>
        <topology evidence="1">Multi-pass membrane protein</topology>
    </subcellularLocation>
</comment>
<dbReference type="InterPro" id="IPR020846">
    <property type="entry name" value="MFS_dom"/>
</dbReference>
<keyword evidence="5 7" id="KW-1133">Transmembrane helix</keyword>
<evidence type="ECO:0000313" key="9">
    <source>
        <dbReference type="EMBL" id="GAA2101479.1"/>
    </source>
</evidence>